<evidence type="ECO:0000313" key="3">
    <source>
        <dbReference type="WBParaSite" id="GPLIN_000345400"/>
    </source>
</evidence>
<sequence length="105" mass="11852">MNKVAKLQSRLNAALASKQFYEAHQILRTVHARLSAEQKFAELLEQLHSTVLIFCEGYARAADYLLGEVDRLLNPPAPDDETESIENLERDGGDEHKMDAEIDLD</sequence>
<evidence type="ECO:0000313" key="2">
    <source>
        <dbReference type="Proteomes" id="UP000050741"/>
    </source>
</evidence>
<organism evidence="2 3">
    <name type="scientific">Globodera pallida</name>
    <name type="common">Potato cyst nematode worm</name>
    <name type="synonym">Heterodera pallida</name>
    <dbReference type="NCBI Taxonomy" id="36090"/>
    <lineage>
        <taxon>Eukaryota</taxon>
        <taxon>Metazoa</taxon>
        <taxon>Ecdysozoa</taxon>
        <taxon>Nematoda</taxon>
        <taxon>Chromadorea</taxon>
        <taxon>Rhabditida</taxon>
        <taxon>Tylenchina</taxon>
        <taxon>Tylenchomorpha</taxon>
        <taxon>Tylenchoidea</taxon>
        <taxon>Heteroderidae</taxon>
        <taxon>Heteroderinae</taxon>
        <taxon>Globodera</taxon>
    </lineage>
</organism>
<reference evidence="2" key="1">
    <citation type="submission" date="2014-05" db="EMBL/GenBank/DDBJ databases">
        <title>The genome and life-stage specific transcriptomes of Globodera pallida elucidate key aspects of plant parasitism by a cyst nematode.</title>
        <authorList>
            <person name="Cotton J.A."/>
            <person name="Lilley C.J."/>
            <person name="Jones L.M."/>
            <person name="Kikuchi T."/>
            <person name="Reid A.J."/>
            <person name="Thorpe P."/>
            <person name="Tsai I.J."/>
            <person name="Beasley H."/>
            <person name="Blok V."/>
            <person name="Cock P.J.A."/>
            <person name="Van den Akker S.E."/>
            <person name="Holroyd N."/>
            <person name="Hunt M."/>
            <person name="Mantelin S."/>
            <person name="Naghra H."/>
            <person name="Pain A."/>
            <person name="Palomares-Rius J.E."/>
            <person name="Zarowiecki M."/>
            <person name="Berriman M."/>
            <person name="Jones J.T."/>
            <person name="Urwin P.E."/>
        </authorList>
    </citation>
    <scope>NUCLEOTIDE SEQUENCE [LARGE SCALE GENOMIC DNA]</scope>
    <source>
        <strain evidence="2">Lindley</strain>
    </source>
</reference>
<dbReference type="InterPro" id="IPR011990">
    <property type="entry name" value="TPR-like_helical_dom_sf"/>
</dbReference>
<proteinExistence type="predicted"/>
<dbReference type="WBParaSite" id="GPLIN_000345400">
    <property type="protein sequence ID" value="GPLIN_000345400"/>
    <property type="gene ID" value="GPLIN_000345400"/>
</dbReference>
<dbReference type="Gene3D" id="1.25.40.10">
    <property type="entry name" value="Tetratricopeptide repeat domain"/>
    <property type="match status" value="1"/>
</dbReference>
<protein>
    <submittedName>
        <fullName evidence="3">Uncharacterized protein</fullName>
    </submittedName>
</protein>
<evidence type="ECO:0000256" key="1">
    <source>
        <dbReference type="SAM" id="MobiDB-lite"/>
    </source>
</evidence>
<feature type="compositionally biased region" description="Basic and acidic residues" evidence="1">
    <location>
        <begin position="87"/>
        <end position="105"/>
    </location>
</feature>
<reference evidence="3" key="2">
    <citation type="submission" date="2016-06" db="UniProtKB">
        <authorList>
            <consortium name="WormBaseParasite"/>
        </authorList>
    </citation>
    <scope>IDENTIFICATION</scope>
</reference>
<dbReference type="Proteomes" id="UP000050741">
    <property type="component" value="Unassembled WGS sequence"/>
</dbReference>
<accession>A0A183BS68</accession>
<keyword evidence="2" id="KW-1185">Reference proteome</keyword>
<name>A0A183BS68_GLOPA</name>
<feature type="region of interest" description="Disordered" evidence="1">
    <location>
        <begin position="75"/>
        <end position="105"/>
    </location>
</feature>
<dbReference type="AlphaFoldDB" id="A0A183BS68"/>